<dbReference type="AlphaFoldDB" id="A0A951U8X8"/>
<evidence type="ECO:0000259" key="4">
    <source>
        <dbReference type="Pfam" id="PF02668"/>
    </source>
</evidence>
<evidence type="ECO:0000256" key="3">
    <source>
        <dbReference type="ARBA" id="ARBA00023194"/>
    </source>
</evidence>
<comment type="cofactor">
    <cofactor evidence="1">
        <name>Fe(2+)</name>
        <dbReference type="ChEBI" id="CHEBI:29033"/>
    </cofactor>
</comment>
<dbReference type="InterPro" id="IPR003819">
    <property type="entry name" value="TauD/TfdA-like"/>
</dbReference>
<keyword evidence="5" id="KW-0223">Dioxygenase</keyword>
<evidence type="ECO:0000313" key="6">
    <source>
        <dbReference type="Proteomes" id="UP000753908"/>
    </source>
</evidence>
<keyword evidence="3" id="KW-0045">Antibiotic biosynthesis</keyword>
<dbReference type="PANTHER" id="PTHR10696">
    <property type="entry name" value="GAMMA-BUTYROBETAINE HYDROXYLASE-RELATED"/>
    <property type="match status" value="1"/>
</dbReference>
<dbReference type="Pfam" id="PF02668">
    <property type="entry name" value="TauD"/>
    <property type="match status" value="1"/>
</dbReference>
<dbReference type="Gene3D" id="3.60.130.10">
    <property type="entry name" value="Clavaminate synthase-like"/>
    <property type="match status" value="1"/>
</dbReference>
<dbReference type="GO" id="GO:0017000">
    <property type="term" value="P:antibiotic biosynthetic process"/>
    <property type="evidence" value="ECO:0007669"/>
    <property type="project" value="UniProtKB-KW"/>
</dbReference>
<evidence type="ECO:0000256" key="2">
    <source>
        <dbReference type="ARBA" id="ARBA00023002"/>
    </source>
</evidence>
<proteinExistence type="predicted"/>
<comment type="caution">
    <text evidence="5">The sequence shown here is derived from an EMBL/GenBank/DDBJ whole genome shotgun (WGS) entry which is preliminary data.</text>
</comment>
<dbReference type="Proteomes" id="UP000753908">
    <property type="component" value="Unassembled WGS sequence"/>
</dbReference>
<dbReference type="InterPro" id="IPR042098">
    <property type="entry name" value="TauD-like_sf"/>
</dbReference>
<dbReference type="InterPro" id="IPR050411">
    <property type="entry name" value="AlphaKG_dependent_hydroxylases"/>
</dbReference>
<evidence type="ECO:0000313" key="5">
    <source>
        <dbReference type="EMBL" id="MBW4544275.1"/>
    </source>
</evidence>
<dbReference type="EMBL" id="JAHHIF010000007">
    <property type="protein sequence ID" value="MBW4544275.1"/>
    <property type="molecule type" value="Genomic_DNA"/>
</dbReference>
<reference evidence="5" key="2">
    <citation type="journal article" date="2022" name="Microbiol. Resour. Announc.">
        <title>Metagenome Sequencing to Explore Phylogenomics of Terrestrial Cyanobacteria.</title>
        <authorList>
            <person name="Ward R.D."/>
            <person name="Stajich J.E."/>
            <person name="Johansen J.R."/>
            <person name="Huntemann M."/>
            <person name="Clum A."/>
            <person name="Foster B."/>
            <person name="Foster B."/>
            <person name="Roux S."/>
            <person name="Palaniappan K."/>
            <person name="Varghese N."/>
            <person name="Mukherjee S."/>
            <person name="Reddy T.B.K."/>
            <person name="Daum C."/>
            <person name="Copeland A."/>
            <person name="Chen I.A."/>
            <person name="Ivanova N.N."/>
            <person name="Kyrpides N.C."/>
            <person name="Shapiro N."/>
            <person name="Eloe-Fadrosh E.A."/>
            <person name="Pietrasiak N."/>
        </authorList>
    </citation>
    <scope>NUCLEOTIDE SEQUENCE</scope>
    <source>
        <strain evidence="5">CPER-KK1</strain>
    </source>
</reference>
<protein>
    <submittedName>
        <fullName evidence="5">TauD/TfdA family dioxygenase</fullName>
    </submittedName>
</protein>
<feature type="domain" description="TauD/TfdA-like" evidence="4">
    <location>
        <begin position="26"/>
        <end position="244"/>
    </location>
</feature>
<reference evidence="5" key="1">
    <citation type="submission" date="2021-05" db="EMBL/GenBank/DDBJ databases">
        <authorList>
            <person name="Pietrasiak N."/>
            <person name="Ward R."/>
            <person name="Stajich J.E."/>
            <person name="Kurbessoian T."/>
        </authorList>
    </citation>
    <scope>NUCLEOTIDE SEQUENCE</scope>
    <source>
        <strain evidence="5">CPER-KK1</strain>
    </source>
</reference>
<gene>
    <name evidence="5" type="ORF">KME25_07525</name>
</gene>
<organism evidence="5 6">
    <name type="scientific">Symplocastrum torsivum CPER-KK1</name>
    <dbReference type="NCBI Taxonomy" id="450513"/>
    <lineage>
        <taxon>Bacteria</taxon>
        <taxon>Bacillati</taxon>
        <taxon>Cyanobacteriota</taxon>
        <taxon>Cyanophyceae</taxon>
        <taxon>Oscillatoriophycideae</taxon>
        <taxon>Oscillatoriales</taxon>
        <taxon>Microcoleaceae</taxon>
        <taxon>Symplocastrum</taxon>
    </lineage>
</organism>
<evidence type="ECO:0000256" key="1">
    <source>
        <dbReference type="ARBA" id="ARBA00001954"/>
    </source>
</evidence>
<dbReference type="SUPFAM" id="SSF51197">
    <property type="entry name" value="Clavaminate synthase-like"/>
    <property type="match status" value="1"/>
</dbReference>
<dbReference type="GO" id="GO:0051213">
    <property type="term" value="F:dioxygenase activity"/>
    <property type="evidence" value="ECO:0007669"/>
    <property type="project" value="UniProtKB-KW"/>
</dbReference>
<dbReference type="PANTHER" id="PTHR10696:SF56">
    <property type="entry name" value="TAUD_TFDA-LIKE DOMAIN-CONTAINING PROTEIN"/>
    <property type="match status" value="1"/>
</dbReference>
<name>A0A951U8X8_9CYAN</name>
<keyword evidence="2" id="KW-0560">Oxidoreductase</keyword>
<sequence length="247" mass="28737">MQDCNKNNILMLSNPVAITSTADSLLSDTAIANFQQILKTQGYLYLERLPDDFDHLVFASKFGVLLPHKYNGEYVFTIKVNPNLGDRYPAFTTSEVEPHTEGYEYEHRPLHYQCLWCVSPATCGGGQTLLADGYAFVNSLSNEEREYITVYKFEFVTPSGSIVKHPLYDVESGKQPIVRFNFSQLRRNSDRTLNNIATRFLQFFNDQKIAINWSKNDFLIWDNFRMLHSRTTYQDRDRELKRVYLRA</sequence>
<accession>A0A951U8X8</accession>